<comment type="caution">
    <text evidence="1">The sequence shown here is derived from an EMBL/GenBank/DDBJ whole genome shotgun (WGS) entry which is preliminary data.</text>
</comment>
<feature type="non-terminal residue" evidence="1">
    <location>
        <position position="1"/>
    </location>
</feature>
<name>A0AAV5W5U9_9BILA</name>
<evidence type="ECO:0008006" key="3">
    <source>
        <dbReference type="Google" id="ProtNLM"/>
    </source>
</evidence>
<dbReference type="AlphaFoldDB" id="A0AAV5W5U9"/>
<sequence>GLYLYDLDCVQFDRRVASGTAARGWDVYAPTAFDAWTVLCVLESSAVATVQPIDECGDYETLHDSDDWTKPCFKIINEPMTWNEAQKKCAADF</sequence>
<reference evidence="1" key="1">
    <citation type="submission" date="2023-10" db="EMBL/GenBank/DDBJ databases">
        <title>Genome assembly of Pristionchus species.</title>
        <authorList>
            <person name="Yoshida K."/>
            <person name="Sommer R.J."/>
        </authorList>
    </citation>
    <scope>NUCLEOTIDE SEQUENCE</scope>
    <source>
        <strain evidence="1">RS5133</strain>
    </source>
</reference>
<evidence type="ECO:0000313" key="2">
    <source>
        <dbReference type="Proteomes" id="UP001432322"/>
    </source>
</evidence>
<dbReference type="Proteomes" id="UP001432322">
    <property type="component" value="Unassembled WGS sequence"/>
</dbReference>
<dbReference type="InterPro" id="IPR016187">
    <property type="entry name" value="CTDL_fold"/>
</dbReference>
<dbReference type="EMBL" id="BTSY01000005">
    <property type="protein sequence ID" value="GMT26387.1"/>
    <property type="molecule type" value="Genomic_DNA"/>
</dbReference>
<accession>A0AAV5W5U9</accession>
<evidence type="ECO:0000313" key="1">
    <source>
        <dbReference type="EMBL" id="GMT26387.1"/>
    </source>
</evidence>
<keyword evidence="2" id="KW-1185">Reference proteome</keyword>
<feature type="non-terminal residue" evidence="1">
    <location>
        <position position="93"/>
    </location>
</feature>
<proteinExistence type="predicted"/>
<organism evidence="1 2">
    <name type="scientific">Pristionchus fissidentatus</name>
    <dbReference type="NCBI Taxonomy" id="1538716"/>
    <lineage>
        <taxon>Eukaryota</taxon>
        <taxon>Metazoa</taxon>
        <taxon>Ecdysozoa</taxon>
        <taxon>Nematoda</taxon>
        <taxon>Chromadorea</taxon>
        <taxon>Rhabditida</taxon>
        <taxon>Rhabditina</taxon>
        <taxon>Diplogasteromorpha</taxon>
        <taxon>Diplogasteroidea</taxon>
        <taxon>Neodiplogasteridae</taxon>
        <taxon>Pristionchus</taxon>
    </lineage>
</organism>
<protein>
    <recommendedName>
        <fullName evidence="3">C-type lectin domain-containing protein</fullName>
    </recommendedName>
</protein>
<dbReference type="SUPFAM" id="SSF56436">
    <property type="entry name" value="C-type lectin-like"/>
    <property type="match status" value="1"/>
</dbReference>
<gene>
    <name evidence="1" type="ORF">PFISCL1PPCAC_17684</name>
</gene>